<organism evidence="3 4">
    <name type="scientific">Naematelia encephala</name>
    <dbReference type="NCBI Taxonomy" id="71784"/>
    <lineage>
        <taxon>Eukaryota</taxon>
        <taxon>Fungi</taxon>
        <taxon>Dikarya</taxon>
        <taxon>Basidiomycota</taxon>
        <taxon>Agaricomycotina</taxon>
        <taxon>Tremellomycetes</taxon>
        <taxon>Tremellales</taxon>
        <taxon>Naemateliaceae</taxon>
        <taxon>Naematelia</taxon>
    </lineage>
</organism>
<evidence type="ECO:0000313" key="3">
    <source>
        <dbReference type="EMBL" id="ORY23214.1"/>
    </source>
</evidence>
<accession>A0A1Y2AL40</accession>
<dbReference type="Proteomes" id="UP000193986">
    <property type="component" value="Unassembled WGS sequence"/>
</dbReference>
<name>A0A1Y2AL40_9TREE</name>
<keyword evidence="2" id="KW-1133">Transmembrane helix</keyword>
<dbReference type="OrthoDB" id="2576082at2759"/>
<dbReference type="STRING" id="71784.A0A1Y2AL40"/>
<evidence type="ECO:0008006" key="5">
    <source>
        <dbReference type="Google" id="ProtNLM"/>
    </source>
</evidence>
<comment type="caution">
    <text evidence="3">The sequence shown here is derived from an EMBL/GenBank/DDBJ whole genome shotgun (WGS) entry which is preliminary data.</text>
</comment>
<keyword evidence="2" id="KW-0472">Membrane</keyword>
<evidence type="ECO:0000313" key="4">
    <source>
        <dbReference type="Proteomes" id="UP000193986"/>
    </source>
</evidence>
<sequence>MSDFLWISASSPLFFYSPNPHYFAYTSTQGHWSGDRDNTSLVAGNDTYKTTYGPHIGVLLPQITALSFQPIWSDPNQAYNTTFQINENAASTWTAGQTYFRPPRDFEPGTFVLNITCTVISCSDSPFAFRGAWIGTKLTPDGSVMQNVTIDDTSPAISYRGFKLLTVPSSSSSSASPDSASTSIQPTDADYNSTLSVTETAGASANVTFQGASIQVTGVTAPSLGAYTVILDGSPYSTYSAEDNVTAHSVLLFFATNLDTTVQHTLLLTAEAATGSEGVGLVIDSFIASGPQGSTGFPIPGTTTTITGGIPASTSTGTIPIGTGAVPTSPQAVGNAAPGTGAPNAGAIVGAILGSLAGIGLLVFLFRKFGPHLPKKEDKKLNPWDEANLLQNMKNEEVHVTTAANQRYIYRELH</sequence>
<keyword evidence="2" id="KW-0812">Transmembrane</keyword>
<proteinExistence type="predicted"/>
<feature type="transmembrane region" description="Helical" evidence="2">
    <location>
        <begin position="345"/>
        <end position="366"/>
    </location>
</feature>
<dbReference type="InParanoid" id="A0A1Y2AL40"/>
<keyword evidence="4" id="KW-1185">Reference proteome</keyword>
<dbReference type="EMBL" id="MCFC01000082">
    <property type="protein sequence ID" value="ORY23214.1"/>
    <property type="molecule type" value="Genomic_DNA"/>
</dbReference>
<feature type="region of interest" description="Disordered" evidence="1">
    <location>
        <begin position="168"/>
        <end position="188"/>
    </location>
</feature>
<dbReference type="Gene3D" id="2.60.120.260">
    <property type="entry name" value="Galactose-binding domain-like"/>
    <property type="match status" value="1"/>
</dbReference>
<evidence type="ECO:0000256" key="1">
    <source>
        <dbReference type="SAM" id="MobiDB-lite"/>
    </source>
</evidence>
<evidence type="ECO:0000256" key="2">
    <source>
        <dbReference type="SAM" id="Phobius"/>
    </source>
</evidence>
<feature type="compositionally biased region" description="Low complexity" evidence="1">
    <location>
        <begin position="168"/>
        <end position="183"/>
    </location>
</feature>
<reference evidence="3 4" key="1">
    <citation type="submission" date="2016-07" db="EMBL/GenBank/DDBJ databases">
        <title>Pervasive Adenine N6-methylation of Active Genes in Fungi.</title>
        <authorList>
            <consortium name="DOE Joint Genome Institute"/>
            <person name="Mondo S.J."/>
            <person name="Dannebaum R.O."/>
            <person name="Kuo R.C."/>
            <person name="Labutti K."/>
            <person name="Haridas S."/>
            <person name="Kuo A."/>
            <person name="Salamov A."/>
            <person name="Ahrendt S.R."/>
            <person name="Lipzen A."/>
            <person name="Sullivan W."/>
            <person name="Andreopoulos W.B."/>
            <person name="Clum A."/>
            <person name="Lindquist E."/>
            <person name="Daum C."/>
            <person name="Ramamoorthy G.K."/>
            <person name="Gryganskyi A."/>
            <person name="Culley D."/>
            <person name="Magnuson J.K."/>
            <person name="James T.Y."/>
            <person name="O'Malley M.A."/>
            <person name="Stajich J.E."/>
            <person name="Spatafora J.W."/>
            <person name="Visel A."/>
            <person name="Grigoriev I.V."/>
        </authorList>
    </citation>
    <scope>NUCLEOTIDE SEQUENCE [LARGE SCALE GENOMIC DNA]</scope>
    <source>
        <strain evidence="3 4">68-887.2</strain>
    </source>
</reference>
<dbReference type="AlphaFoldDB" id="A0A1Y2AL40"/>
<protein>
    <recommendedName>
        <fullName evidence="5">Mid2 domain-containing protein</fullName>
    </recommendedName>
</protein>
<gene>
    <name evidence="3" type="ORF">BCR39DRAFT_595631</name>
</gene>